<proteinExistence type="predicted"/>
<protein>
    <submittedName>
        <fullName evidence="2">Uncharacterized protein</fullName>
    </submittedName>
</protein>
<sequence length="81" mass="8853">MNVDRSEVHPRVRGEQTGWHRTAAQVVGPSPRARGAGSIRLTCDEARGSIPACAGSRRSGPFRVRVGGVHPRVRGEQRSRR</sequence>
<accession>J7L8W8</accession>
<dbReference type="AntiFam" id="ANF00057">
    <property type="entry name" value="Translation of E. coli type CRISPR repeat"/>
</dbReference>
<dbReference type="AlphaFoldDB" id="J7L8W8"/>
<dbReference type="Proteomes" id="UP000003779">
    <property type="component" value="Chromosome"/>
</dbReference>
<reference evidence="3" key="2">
    <citation type="submission" date="2012-08" db="EMBL/GenBank/DDBJ databases">
        <title>Whole-genome sequence of Nocardiopsis alba strain ATCC BAA-2165 associated with honeybees.</title>
        <authorList>
            <person name="Qiao J."/>
            <person name="Chen L."/>
            <person name="Li Y."/>
            <person name="Wang J."/>
            <person name="Zhang W."/>
            <person name="Chen S."/>
        </authorList>
    </citation>
    <scope>NUCLEOTIDE SEQUENCE [LARGE SCALE GENOMIC DNA]</scope>
    <source>
        <strain evidence="3">ATCC BAA-2165 / BE74</strain>
    </source>
</reference>
<evidence type="ECO:0000256" key="1">
    <source>
        <dbReference type="SAM" id="MobiDB-lite"/>
    </source>
</evidence>
<name>J7L8W8_NOCAA</name>
<dbReference type="AntiFam" id="ANF00006">
    <property type="entry name" value="Translation of CRISPR region"/>
</dbReference>
<dbReference type="KEGG" id="nal:B005_1415"/>
<evidence type="ECO:0000313" key="3">
    <source>
        <dbReference type="Proteomes" id="UP000003779"/>
    </source>
</evidence>
<organism evidence="2 3">
    <name type="scientific">Nocardiopsis alba (strain ATCC BAA-2165 / BE74)</name>
    <dbReference type="NCBI Taxonomy" id="1205910"/>
    <lineage>
        <taxon>Bacteria</taxon>
        <taxon>Bacillati</taxon>
        <taxon>Actinomycetota</taxon>
        <taxon>Actinomycetes</taxon>
        <taxon>Streptosporangiales</taxon>
        <taxon>Nocardiopsidaceae</taxon>
        <taxon>Nocardiopsis</taxon>
    </lineage>
</organism>
<dbReference type="HOGENOM" id="CLU_2570365_0_0_11"/>
<dbReference type="STRING" id="1205910.B005_1415"/>
<dbReference type="EMBL" id="CP003788">
    <property type="protein sequence ID" value="AFR06922.1"/>
    <property type="molecule type" value="Genomic_DNA"/>
</dbReference>
<reference evidence="2 3" key="1">
    <citation type="journal article" date="2012" name="J. Bacteriol.">
        <title>Whole-Genome Sequence of Nocardiopsis alba Strain ATCC BAA-2165, Associated with Honeybees.</title>
        <authorList>
            <person name="Qiao J."/>
            <person name="Chen L."/>
            <person name="Li Y."/>
            <person name="Wang J."/>
            <person name="Zhang W."/>
            <person name="Chen S."/>
        </authorList>
    </citation>
    <scope>NUCLEOTIDE SEQUENCE [LARGE SCALE GENOMIC DNA]</scope>
    <source>
        <strain evidence="3">ATCC BAA-2165 / BE74</strain>
    </source>
</reference>
<feature type="compositionally biased region" description="Basic and acidic residues" evidence="1">
    <location>
        <begin position="1"/>
        <end position="14"/>
    </location>
</feature>
<gene>
    <name evidence="2" type="ordered locus">B005_1415</name>
</gene>
<evidence type="ECO:0000313" key="2">
    <source>
        <dbReference type="EMBL" id="AFR06922.1"/>
    </source>
</evidence>
<feature type="region of interest" description="Disordered" evidence="1">
    <location>
        <begin position="1"/>
        <end position="22"/>
    </location>
</feature>